<dbReference type="PROSITE" id="PS50106">
    <property type="entry name" value="PDZ"/>
    <property type="match status" value="1"/>
</dbReference>
<keyword evidence="3" id="KW-0378">Hydrolase</keyword>
<feature type="domain" description="PDZ" evidence="4">
    <location>
        <begin position="252"/>
        <end position="339"/>
    </location>
</feature>
<evidence type="ECO:0000313" key="6">
    <source>
        <dbReference type="Proteomes" id="UP000230914"/>
    </source>
</evidence>
<dbReference type="SMART" id="SM00228">
    <property type="entry name" value="PDZ"/>
    <property type="match status" value="1"/>
</dbReference>
<comment type="caution">
    <text evidence="5">The sequence shown here is derived from an EMBL/GenBank/DDBJ whole genome shotgun (WGS) entry which is preliminary data.</text>
</comment>
<gene>
    <name evidence="5" type="ORF">CSA55_01015</name>
</gene>
<dbReference type="Gene3D" id="2.40.10.10">
    <property type="entry name" value="Trypsin-like serine proteases"/>
    <property type="match status" value="2"/>
</dbReference>
<dbReference type="EMBL" id="PDSL01000020">
    <property type="protein sequence ID" value="PIE34380.1"/>
    <property type="molecule type" value="Genomic_DNA"/>
</dbReference>
<dbReference type="Pfam" id="PF13365">
    <property type="entry name" value="Trypsin_2"/>
    <property type="match status" value="1"/>
</dbReference>
<proteinExistence type="inferred from homology"/>
<dbReference type="InterPro" id="IPR009003">
    <property type="entry name" value="Peptidase_S1_PA"/>
</dbReference>
<dbReference type="InterPro" id="IPR036034">
    <property type="entry name" value="PDZ_sf"/>
</dbReference>
<dbReference type="Gene3D" id="2.30.42.10">
    <property type="match status" value="1"/>
</dbReference>
<dbReference type="GO" id="GO:0004252">
    <property type="term" value="F:serine-type endopeptidase activity"/>
    <property type="evidence" value="ECO:0007669"/>
    <property type="project" value="InterPro"/>
</dbReference>
<evidence type="ECO:0000313" key="5">
    <source>
        <dbReference type="EMBL" id="PIE34380.1"/>
    </source>
</evidence>
<dbReference type="InterPro" id="IPR043504">
    <property type="entry name" value="Peptidase_S1_PA_chymotrypsin"/>
</dbReference>
<evidence type="ECO:0000256" key="1">
    <source>
        <dbReference type="ARBA" id="ARBA00010541"/>
    </source>
</evidence>
<dbReference type="GO" id="GO:0006508">
    <property type="term" value="P:proteolysis"/>
    <property type="evidence" value="ECO:0007669"/>
    <property type="project" value="UniProtKB-KW"/>
</dbReference>
<dbReference type="AlphaFoldDB" id="A0A2G6KG65"/>
<dbReference type="PANTHER" id="PTHR43343">
    <property type="entry name" value="PEPTIDASE S12"/>
    <property type="match status" value="1"/>
</dbReference>
<keyword evidence="2" id="KW-0645">Protease</keyword>
<dbReference type="InterPro" id="IPR001940">
    <property type="entry name" value="Peptidase_S1C"/>
</dbReference>
<dbReference type="Pfam" id="PF17820">
    <property type="entry name" value="PDZ_6"/>
    <property type="match status" value="1"/>
</dbReference>
<reference evidence="5 6" key="1">
    <citation type="submission" date="2017-10" db="EMBL/GenBank/DDBJ databases">
        <title>Novel microbial diversity and functional potential in the marine mammal oral microbiome.</title>
        <authorList>
            <person name="Dudek N.K."/>
            <person name="Sun C.L."/>
            <person name="Burstein D."/>
            <person name="Kantor R.S."/>
            <person name="Aliaga Goltsman D.S."/>
            <person name="Bik E.M."/>
            <person name="Thomas B.C."/>
            <person name="Banfield J.F."/>
            <person name="Relman D.A."/>
        </authorList>
    </citation>
    <scope>NUCLEOTIDE SEQUENCE [LARGE SCALE GENOMIC DNA]</scope>
    <source>
        <strain evidence="5">DOLJORAL78_61_10</strain>
    </source>
</reference>
<dbReference type="PROSITE" id="PS51257">
    <property type="entry name" value="PROKAR_LIPOPROTEIN"/>
    <property type="match status" value="1"/>
</dbReference>
<sequence>MRTLGRQFVAFATVAVLIVGCKGGDATIKVEKTTPGTKAPMSAPAKPAPTTAPADTGMINSFKDIQPAVIYITTAGTFRYPGEGFATEEFTGSGFIIDPEGYAVTNNHVVAGAAKIEVYIGGDTDRAYNASVVGVSECNDLALIKIATNETLPYLDWNLNPPTVGTEVFAAGFPHGDPEFTLTRGIIAKAKADGETAWASIDYILEHDANLQPGNSGGPLVDENGHVTGINYAGSSLTNQDQFFAITASHAATIVEKLKNGNYESLGINGDAVADGFNSGIWVYGVAPGSPASEAGILPGDVITSLNNLPMAPNGTMTEYCDVIRTAGEGKTMNIEVYRDDTSETLTGELNGNKPLTANITIGDPPTDPGDGPDQPVPSDDDYVTITDDSGTIAVDVPASLTEIDTSASGAGLPEIFAAHDLAEFNSRFDVPGILMRLTDYIDYNDMDAQLSAYGPNDGFCSEDAIFDEYDDGVYSGRWMLIGGCGDSNATVAIILANDYSSSPDFSINVFVQMVDDVDADDLQRVIDSFFVLNS</sequence>
<organism evidence="5 6">
    <name type="scientific">Ilumatobacter coccineus</name>
    <dbReference type="NCBI Taxonomy" id="467094"/>
    <lineage>
        <taxon>Bacteria</taxon>
        <taxon>Bacillati</taxon>
        <taxon>Actinomycetota</taxon>
        <taxon>Acidimicrobiia</taxon>
        <taxon>Acidimicrobiales</taxon>
        <taxon>Ilumatobacteraceae</taxon>
        <taxon>Ilumatobacter</taxon>
    </lineage>
</organism>
<dbReference type="InterPro" id="IPR001478">
    <property type="entry name" value="PDZ"/>
</dbReference>
<accession>A0A2G6KG65</accession>
<protein>
    <submittedName>
        <fullName evidence="5">Peptidase S1</fullName>
    </submittedName>
</protein>
<dbReference type="PRINTS" id="PR00834">
    <property type="entry name" value="PROTEASES2C"/>
</dbReference>
<evidence type="ECO:0000259" key="4">
    <source>
        <dbReference type="PROSITE" id="PS50106"/>
    </source>
</evidence>
<evidence type="ECO:0000256" key="3">
    <source>
        <dbReference type="ARBA" id="ARBA00022801"/>
    </source>
</evidence>
<evidence type="ECO:0000256" key="2">
    <source>
        <dbReference type="ARBA" id="ARBA00022670"/>
    </source>
</evidence>
<dbReference type="InterPro" id="IPR041489">
    <property type="entry name" value="PDZ_6"/>
</dbReference>
<dbReference type="Proteomes" id="UP000230914">
    <property type="component" value="Unassembled WGS sequence"/>
</dbReference>
<comment type="similarity">
    <text evidence="1">Belongs to the peptidase S1C family.</text>
</comment>
<dbReference type="PANTHER" id="PTHR43343:SF3">
    <property type="entry name" value="PROTEASE DO-LIKE 8, CHLOROPLASTIC"/>
    <property type="match status" value="1"/>
</dbReference>
<name>A0A2G6KG65_9ACTN</name>
<dbReference type="InterPro" id="IPR051201">
    <property type="entry name" value="Chloro_Bact_Ser_Proteases"/>
</dbReference>
<dbReference type="SUPFAM" id="SSF50494">
    <property type="entry name" value="Trypsin-like serine proteases"/>
    <property type="match status" value="1"/>
</dbReference>
<dbReference type="SUPFAM" id="SSF50156">
    <property type="entry name" value="PDZ domain-like"/>
    <property type="match status" value="1"/>
</dbReference>